<evidence type="ECO:0000256" key="1">
    <source>
        <dbReference type="ARBA" id="ARBA00001946"/>
    </source>
</evidence>
<protein>
    <recommendedName>
        <fullName evidence="4">Terpene synthase</fullName>
        <ecNumber evidence="4">4.2.3.-</ecNumber>
    </recommendedName>
</protein>
<gene>
    <name evidence="6" type="ORF">N7517_003993</name>
</gene>
<evidence type="ECO:0000313" key="6">
    <source>
        <dbReference type="EMBL" id="KAJ5371987.1"/>
    </source>
</evidence>
<dbReference type="GO" id="GO:0046872">
    <property type="term" value="F:metal ion binding"/>
    <property type="evidence" value="ECO:0007669"/>
    <property type="project" value="UniProtKB-KW"/>
</dbReference>
<comment type="caution">
    <text evidence="6">The sequence shown here is derived from an EMBL/GenBank/DDBJ whole genome shotgun (WGS) entry which is preliminary data.</text>
</comment>
<comment type="similarity">
    <text evidence="2 4">Belongs to the terpene synthase family.</text>
</comment>
<keyword evidence="4" id="KW-0456">Lyase</keyword>
<dbReference type="GO" id="GO:0008299">
    <property type="term" value="P:isoprenoid biosynthetic process"/>
    <property type="evidence" value="ECO:0007669"/>
    <property type="project" value="UniProtKB-ARBA"/>
</dbReference>
<keyword evidence="7" id="KW-1185">Reference proteome</keyword>
<keyword evidence="4" id="KW-0479">Metal-binding</keyword>
<dbReference type="EMBL" id="JAPZBT010000002">
    <property type="protein sequence ID" value="KAJ5371987.1"/>
    <property type="molecule type" value="Genomic_DNA"/>
</dbReference>
<dbReference type="RefSeq" id="XP_056577973.1">
    <property type="nucleotide sequence ID" value="XM_056721723.1"/>
</dbReference>
<sequence>MIAHEGPVTEELLGRTPPDEPSPIDPNSHMCLETGSRAIDGENHSITLPDLFCSIMATKPAVNPHYVGAKTKYTCLIVNALQEDDEYGAKIYNLDYAYMPAICVPYCDEAAFQILVDYNVWVFLFDDQFDEGDLRDNPVAAQEEIESTMAIMNGTRPSVSACEDPLGYVFQTSNMAAAQHRIRETHREFFRGQLQQVKDTHDLRPNSRDVQHYLEMRRKTIGATATFTLCEIVLGINLPPHVRDHPCLQELSFLSIKMIHLVNDLISYRKDLEERSDHNLIIVLMEQGISTQDAVDKIGERLNDCYKRWYAILADLPIWGEEIDRQVLEFIDLRKGLALGNLHWSFKSTRYLGTDGEKTRHTRLLNLRGESNP</sequence>
<dbReference type="InterPro" id="IPR008949">
    <property type="entry name" value="Isoprenoid_synthase_dom_sf"/>
</dbReference>
<dbReference type="GeneID" id="81460906"/>
<dbReference type="AlphaFoldDB" id="A0A9W9S5C9"/>
<proteinExistence type="inferred from homology"/>
<evidence type="ECO:0000256" key="3">
    <source>
        <dbReference type="ARBA" id="ARBA00022842"/>
    </source>
</evidence>
<dbReference type="PANTHER" id="PTHR35201">
    <property type="entry name" value="TERPENE SYNTHASE"/>
    <property type="match status" value="1"/>
</dbReference>
<dbReference type="Pfam" id="PF19086">
    <property type="entry name" value="Terpene_syn_C_2"/>
    <property type="match status" value="1"/>
</dbReference>
<evidence type="ECO:0000256" key="5">
    <source>
        <dbReference type="SAM" id="MobiDB-lite"/>
    </source>
</evidence>
<dbReference type="Proteomes" id="UP001147752">
    <property type="component" value="Unassembled WGS sequence"/>
</dbReference>
<accession>A0A9W9S5C9</accession>
<organism evidence="6 7">
    <name type="scientific">Penicillium concentricum</name>
    <dbReference type="NCBI Taxonomy" id="293559"/>
    <lineage>
        <taxon>Eukaryota</taxon>
        <taxon>Fungi</taxon>
        <taxon>Dikarya</taxon>
        <taxon>Ascomycota</taxon>
        <taxon>Pezizomycotina</taxon>
        <taxon>Eurotiomycetes</taxon>
        <taxon>Eurotiomycetidae</taxon>
        <taxon>Eurotiales</taxon>
        <taxon>Aspergillaceae</taxon>
        <taxon>Penicillium</taxon>
    </lineage>
</organism>
<reference evidence="6" key="2">
    <citation type="journal article" date="2023" name="IMA Fungus">
        <title>Comparative genomic study of the Penicillium genus elucidates a diverse pangenome and 15 lateral gene transfer events.</title>
        <authorList>
            <person name="Petersen C."/>
            <person name="Sorensen T."/>
            <person name="Nielsen M.R."/>
            <person name="Sondergaard T.E."/>
            <person name="Sorensen J.L."/>
            <person name="Fitzpatrick D.A."/>
            <person name="Frisvad J.C."/>
            <person name="Nielsen K.L."/>
        </authorList>
    </citation>
    <scope>NUCLEOTIDE SEQUENCE</scope>
    <source>
        <strain evidence="6">IBT 3081</strain>
    </source>
</reference>
<dbReference type="OrthoDB" id="2861623at2759"/>
<dbReference type="GO" id="GO:0010333">
    <property type="term" value="F:terpene synthase activity"/>
    <property type="evidence" value="ECO:0007669"/>
    <property type="project" value="InterPro"/>
</dbReference>
<dbReference type="SFLD" id="SFLDS00005">
    <property type="entry name" value="Isoprenoid_Synthase_Type_I"/>
    <property type="match status" value="1"/>
</dbReference>
<evidence type="ECO:0000256" key="4">
    <source>
        <dbReference type="RuleBase" id="RU366034"/>
    </source>
</evidence>
<comment type="cofactor">
    <cofactor evidence="1 4">
        <name>Mg(2+)</name>
        <dbReference type="ChEBI" id="CHEBI:18420"/>
    </cofactor>
</comment>
<evidence type="ECO:0000313" key="7">
    <source>
        <dbReference type="Proteomes" id="UP001147752"/>
    </source>
</evidence>
<dbReference type="InterPro" id="IPR034686">
    <property type="entry name" value="Terpene_cyclase-like_2"/>
</dbReference>
<reference evidence="6" key="1">
    <citation type="submission" date="2022-12" db="EMBL/GenBank/DDBJ databases">
        <authorList>
            <person name="Petersen C."/>
        </authorList>
    </citation>
    <scope>NUCLEOTIDE SEQUENCE</scope>
    <source>
        <strain evidence="6">IBT 3081</strain>
    </source>
</reference>
<dbReference type="SUPFAM" id="SSF48576">
    <property type="entry name" value="Terpenoid synthases"/>
    <property type="match status" value="1"/>
</dbReference>
<dbReference type="SFLD" id="SFLDG01020">
    <property type="entry name" value="Terpene_Cyclase_Like_2"/>
    <property type="match status" value="1"/>
</dbReference>
<dbReference type="EC" id="4.2.3.-" evidence="4"/>
<feature type="region of interest" description="Disordered" evidence="5">
    <location>
        <begin position="1"/>
        <end position="27"/>
    </location>
</feature>
<name>A0A9W9S5C9_9EURO</name>
<dbReference type="Gene3D" id="1.10.600.10">
    <property type="entry name" value="Farnesyl Diphosphate Synthase"/>
    <property type="match status" value="1"/>
</dbReference>
<evidence type="ECO:0000256" key="2">
    <source>
        <dbReference type="ARBA" id="ARBA00006333"/>
    </source>
</evidence>
<dbReference type="PANTHER" id="PTHR35201:SF4">
    <property type="entry name" value="BETA-PINACENE SYNTHASE-RELATED"/>
    <property type="match status" value="1"/>
</dbReference>
<keyword evidence="3 4" id="KW-0460">Magnesium</keyword>